<gene>
    <name evidence="2" type="ORF">LAESUDRAFT_662392</name>
</gene>
<dbReference type="OrthoDB" id="3266386at2759"/>
<keyword evidence="3" id="KW-1185">Reference proteome</keyword>
<dbReference type="EMBL" id="KV427654">
    <property type="protein sequence ID" value="KZT02198.1"/>
    <property type="molecule type" value="Genomic_DNA"/>
</dbReference>
<accession>A0A165C4N9</accession>
<name>A0A165C4N9_9APHY</name>
<dbReference type="InParanoid" id="A0A165C4N9"/>
<feature type="region of interest" description="Disordered" evidence="1">
    <location>
        <begin position="39"/>
        <end position="112"/>
    </location>
</feature>
<dbReference type="Proteomes" id="UP000076871">
    <property type="component" value="Unassembled WGS sequence"/>
</dbReference>
<reference evidence="2 3" key="1">
    <citation type="journal article" date="2016" name="Mol. Biol. Evol.">
        <title>Comparative Genomics of Early-Diverging Mushroom-Forming Fungi Provides Insights into the Origins of Lignocellulose Decay Capabilities.</title>
        <authorList>
            <person name="Nagy L.G."/>
            <person name="Riley R."/>
            <person name="Tritt A."/>
            <person name="Adam C."/>
            <person name="Daum C."/>
            <person name="Floudas D."/>
            <person name="Sun H."/>
            <person name="Yadav J.S."/>
            <person name="Pangilinan J."/>
            <person name="Larsson K.H."/>
            <person name="Matsuura K."/>
            <person name="Barry K."/>
            <person name="Labutti K."/>
            <person name="Kuo R."/>
            <person name="Ohm R.A."/>
            <person name="Bhattacharya S.S."/>
            <person name="Shirouzu T."/>
            <person name="Yoshinaga Y."/>
            <person name="Martin F.M."/>
            <person name="Grigoriev I.V."/>
            <person name="Hibbett D.S."/>
        </authorList>
    </citation>
    <scope>NUCLEOTIDE SEQUENCE [LARGE SCALE GENOMIC DNA]</scope>
    <source>
        <strain evidence="2 3">93-53</strain>
    </source>
</reference>
<dbReference type="GeneID" id="63822017"/>
<dbReference type="AlphaFoldDB" id="A0A165C4N9"/>
<evidence type="ECO:0000256" key="1">
    <source>
        <dbReference type="SAM" id="MobiDB-lite"/>
    </source>
</evidence>
<protein>
    <submittedName>
        <fullName evidence="2">Uncharacterized protein</fullName>
    </submittedName>
</protein>
<proteinExistence type="predicted"/>
<feature type="compositionally biased region" description="Low complexity" evidence="1">
    <location>
        <begin position="53"/>
        <end position="64"/>
    </location>
</feature>
<organism evidence="2 3">
    <name type="scientific">Laetiporus sulphureus 93-53</name>
    <dbReference type="NCBI Taxonomy" id="1314785"/>
    <lineage>
        <taxon>Eukaryota</taxon>
        <taxon>Fungi</taxon>
        <taxon>Dikarya</taxon>
        <taxon>Basidiomycota</taxon>
        <taxon>Agaricomycotina</taxon>
        <taxon>Agaricomycetes</taxon>
        <taxon>Polyporales</taxon>
        <taxon>Laetiporus</taxon>
    </lineage>
</organism>
<dbReference type="RefSeq" id="XP_040759938.1">
    <property type="nucleotide sequence ID" value="XM_040904987.1"/>
</dbReference>
<evidence type="ECO:0000313" key="3">
    <source>
        <dbReference type="Proteomes" id="UP000076871"/>
    </source>
</evidence>
<sequence>MRDSESKSAGPKVYYCNCPRFCKVQTRVSKTTYYAHRQYREGSSTRTSHRDSTSSSSVNSAATHIAGGEPRELEISTARKRRHEDDHELQQLSSAVDPGSLADPLDGALPDMPLPDSAVHSSAAVNDDNFADEFDDMLCAPRIEELRIAADFKRLLADASWENSDLDKDTIHCLQHPLEEPLSIDEDPDLLYSIELYLAVGSASQRVYESVCQAGLRRFPNVKILAYD</sequence>
<dbReference type="STRING" id="1314785.A0A165C4N9"/>
<evidence type="ECO:0000313" key="2">
    <source>
        <dbReference type="EMBL" id="KZT02198.1"/>
    </source>
</evidence>